<name>A0A139IV97_9PEZI</name>
<organism evidence="2 3">
    <name type="scientific">Pseudocercospora musae</name>
    <dbReference type="NCBI Taxonomy" id="113226"/>
    <lineage>
        <taxon>Eukaryota</taxon>
        <taxon>Fungi</taxon>
        <taxon>Dikarya</taxon>
        <taxon>Ascomycota</taxon>
        <taxon>Pezizomycotina</taxon>
        <taxon>Dothideomycetes</taxon>
        <taxon>Dothideomycetidae</taxon>
        <taxon>Mycosphaerellales</taxon>
        <taxon>Mycosphaerellaceae</taxon>
        <taxon>Pseudocercospora</taxon>
    </lineage>
</organism>
<keyword evidence="1" id="KW-0732">Signal</keyword>
<dbReference type="Proteomes" id="UP000073492">
    <property type="component" value="Unassembled WGS sequence"/>
</dbReference>
<evidence type="ECO:0000313" key="3">
    <source>
        <dbReference type="Proteomes" id="UP000073492"/>
    </source>
</evidence>
<dbReference type="EMBL" id="LFZO01000006">
    <property type="protein sequence ID" value="KXT18476.1"/>
    <property type="molecule type" value="Genomic_DNA"/>
</dbReference>
<evidence type="ECO:0000256" key="1">
    <source>
        <dbReference type="SAM" id="SignalP"/>
    </source>
</evidence>
<sequence length="243" mass="23453">MHFTSAIAAAILAFSATGVLAAPVPQLAGEGAACNSVLSQTDNGVGYGIEDAEDNTASTISNTGAKSIRRQLAGEGAACDSVLSQTDNGVGYGVENAEDNTAKTISSTGLRHRQLDKISNGAQAISQAAGTGASTSAATTELDSIDGASTGGAADLGTKIGDTEAGTLEGAGAAIPKAKRQLDKISNGAQAISNAAKTGSLTAPATDGLDGVDGTSTGAAADLGAEVGNTEAGTLEAVGSSVP</sequence>
<comment type="caution">
    <text evidence="2">The sequence shown here is derived from an EMBL/GenBank/DDBJ whole genome shotgun (WGS) entry which is preliminary data.</text>
</comment>
<gene>
    <name evidence="2" type="ORF">AC579_2249</name>
</gene>
<evidence type="ECO:0000313" key="2">
    <source>
        <dbReference type="EMBL" id="KXT18476.1"/>
    </source>
</evidence>
<keyword evidence="3" id="KW-1185">Reference proteome</keyword>
<accession>A0A139IV97</accession>
<protein>
    <submittedName>
        <fullName evidence="2">Uncharacterized protein</fullName>
    </submittedName>
</protein>
<feature type="signal peptide" evidence="1">
    <location>
        <begin position="1"/>
        <end position="21"/>
    </location>
</feature>
<feature type="chain" id="PRO_5007297763" evidence="1">
    <location>
        <begin position="22"/>
        <end position="243"/>
    </location>
</feature>
<reference evidence="2 3" key="1">
    <citation type="submission" date="2015-07" db="EMBL/GenBank/DDBJ databases">
        <title>Comparative genomics of the Sigatoka disease complex on banana suggests a link between parallel evolutionary changes in Pseudocercospora fijiensis and Pseudocercospora eumusae and increased virulence on the banana host.</title>
        <authorList>
            <person name="Chang T.-C."/>
            <person name="Salvucci A."/>
            <person name="Crous P.W."/>
            <person name="Stergiopoulos I."/>
        </authorList>
    </citation>
    <scope>NUCLEOTIDE SEQUENCE [LARGE SCALE GENOMIC DNA]</scope>
    <source>
        <strain evidence="2 3">CBS 116634</strain>
    </source>
</reference>
<dbReference type="AlphaFoldDB" id="A0A139IV97"/>
<dbReference type="OrthoDB" id="3650266at2759"/>
<proteinExistence type="predicted"/>